<dbReference type="Proteomes" id="UP000663583">
    <property type="component" value="Chromosome"/>
</dbReference>
<dbReference type="AlphaFoldDB" id="A0AAX1JII5"/>
<organism evidence="4 6">
    <name type="scientific">Mycobacterium kubicae</name>
    <dbReference type="NCBI Taxonomy" id="120959"/>
    <lineage>
        <taxon>Bacteria</taxon>
        <taxon>Bacillati</taxon>
        <taxon>Actinomycetota</taxon>
        <taxon>Actinomycetes</taxon>
        <taxon>Mycobacteriales</taxon>
        <taxon>Mycobacteriaceae</taxon>
        <taxon>Mycobacterium</taxon>
        <taxon>Mycobacterium simiae complex</taxon>
    </lineage>
</organism>
<dbReference type="EMBL" id="CP065047">
    <property type="protein sequence ID" value="QPI40182.1"/>
    <property type="molecule type" value="Genomic_DNA"/>
</dbReference>
<dbReference type="Proteomes" id="UP000465306">
    <property type="component" value="Unassembled WGS sequence"/>
</dbReference>
<evidence type="ECO:0000313" key="4">
    <source>
        <dbReference type="EMBL" id="QPI40182.1"/>
    </source>
</evidence>
<evidence type="ECO:0000313" key="5">
    <source>
        <dbReference type="Proteomes" id="UP000465306"/>
    </source>
</evidence>
<dbReference type="KEGG" id="mku:I2456_12560"/>
<protein>
    <submittedName>
        <fullName evidence="4">PE-PPE domain-containing protein</fullName>
    </submittedName>
</protein>
<feature type="domain" description="PE-PPE" evidence="2">
    <location>
        <begin position="80"/>
        <end position="314"/>
    </location>
</feature>
<name>A0AAX1JII5_9MYCO</name>
<evidence type="ECO:0000259" key="2">
    <source>
        <dbReference type="Pfam" id="PF08237"/>
    </source>
</evidence>
<feature type="chain" id="PRO_5043993296" evidence="1">
    <location>
        <begin position="20"/>
        <end position="362"/>
    </location>
</feature>
<dbReference type="RefSeq" id="WP_085075228.1">
    <property type="nucleotide sequence ID" value="NZ_BLKU01000003.1"/>
</dbReference>
<reference evidence="3" key="2">
    <citation type="submission" date="2020-02" db="EMBL/GenBank/DDBJ databases">
        <authorList>
            <person name="Matsumoto Y."/>
            <person name="Kinjo T."/>
            <person name="Motooka D."/>
            <person name="Nabeya D."/>
            <person name="Jung N."/>
            <person name="Uechi K."/>
            <person name="Horii T."/>
            <person name="Iida T."/>
            <person name="Fujita J."/>
            <person name="Nakamura S."/>
        </authorList>
    </citation>
    <scope>NUCLEOTIDE SEQUENCE</scope>
    <source>
        <strain evidence="3">JCM 13573</strain>
    </source>
</reference>
<keyword evidence="5" id="KW-1185">Reference proteome</keyword>
<proteinExistence type="predicted"/>
<reference evidence="3 5" key="1">
    <citation type="journal article" date="2019" name="Emerg. Microbes Infect.">
        <title>Comprehensive subspecies identification of 175 nontuberculous mycobacteria species based on 7547 genomic profiles.</title>
        <authorList>
            <person name="Matsumoto Y."/>
            <person name="Kinjo T."/>
            <person name="Motooka D."/>
            <person name="Nabeya D."/>
            <person name="Jung N."/>
            <person name="Uechi K."/>
            <person name="Horii T."/>
            <person name="Iida T."/>
            <person name="Fujita J."/>
            <person name="Nakamura S."/>
        </authorList>
    </citation>
    <scope>NUCLEOTIDE SEQUENCE [LARGE SCALE GENOMIC DNA]</scope>
    <source>
        <strain evidence="3 5">JCM 13573</strain>
    </source>
</reference>
<dbReference type="InterPro" id="IPR013228">
    <property type="entry name" value="PE-PPE_C"/>
</dbReference>
<sequence length="362" mass="38559">MKRLIAGALTALTVGTAGALGPAVAAAEPGNPWDNPFLPPTPSPVGEAANAKVVYALGGARPPAFDWWFYTNRAGNGFYPNAKRDLIDYPAGAPFSWMPTWLVPGPRDKVTIGEAATQATNSLNGAVHRGTEPAAAVGLSQGSLALDQVQARLATDPTAPSPDKLQFTTFGDPSGTNGYGKSFLASIFRPGSYIPIIDYRMPEKPDSQYNSNRVFAAYDGLADFPDRPDNLLALLNCAAGAAIGHTPAAFIRPDQIPPQNVRTTVNSRGATETTYMIPVNHLPLTLPLRYLGWSDEMVDQMDAMLQPQIDAAYSHNDNMLSRPVSVDPVNGMDPVATVDPGMRAGIEKTFAQLRDLFSPPPG</sequence>
<gene>
    <name evidence="4" type="ORF">I2456_12560</name>
    <name evidence="3" type="ORF">MKUB_23890</name>
</gene>
<keyword evidence="1" id="KW-0732">Signal</keyword>
<evidence type="ECO:0000256" key="1">
    <source>
        <dbReference type="SAM" id="SignalP"/>
    </source>
</evidence>
<feature type="signal peptide" evidence="1">
    <location>
        <begin position="1"/>
        <end position="19"/>
    </location>
</feature>
<reference evidence="4" key="3">
    <citation type="submission" date="2020-11" db="EMBL/GenBank/DDBJ databases">
        <title>Intraspecies plasmid and genomic variation of Mycobacterium kubicae revealed by the complete genome sequences of two clinical isolates.</title>
        <authorList>
            <person name="Hendrix J.R."/>
            <person name="Epperson L.E."/>
            <person name="Honda J.R."/>
            <person name="Strong M."/>
        </authorList>
    </citation>
    <scope>NUCLEOTIDE SEQUENCE</scope>
    <source>
        <strain evidence="4">JCM 13573</strain>
    </source>
</reference>
<evidence type="ECO:0000313" key="3">
    <source>
        <dbReference type="EMBL" id="GFG64899.1"/>
    </source>
</evidence>
<accession>A0AAX1JII5</accession>
<evidence type="ECO:0000313" key="6">
    <source>
        <dbReference type="Proteomes" id="UP000663583"/>
    </source>
</evidence>
<dbReference type="EMBL" id="BLKU01000003">
    <property type="protein sequence ID" value="GFG64899.1"/>
    <property type="molecule type" value="Genomic_DNA"/>
</dbReference>
<dbReference type="Pfam" id="PF08237">
    <property type="entry name" value="PE-PPE"/>
    <property type="match status" value="1"/>
</dbReference>